<dbReference type="Proteomes" id="UP000038009">
    <property type="component" value="Unassembled WGS sequence"/>
</dbReference>
<organism evidence="2 3">
    <name type="scientific">Leptomonas seymouri</name>
    <dbReference type="NCBI Taxonomy" id="5684"/>
    <lineage>
        <taxon>Eukaryota</taxon>
        <taxon>Discoba</taxon>
        <taxon>Euglenozoa</taxon>
        <taxon>Kinetoplastea</taxon>
        <taxon>Metakinetoplastina</taxon>
        <taxon>Trypanosomatida</taxon>
        <taxon>Trypanosomatidae</taxon>
        <taxon>Leishmaniinae</taxon>
        <taxon>Leptomonas</taxon>
    </lineage>
</organism>
<dbReference type="InterPro" id="IPR007149">
    <property type="entry name" value="Leo1"/>
</dbReference>
<dbReference type="EMBL" id="LJSK01000008">
    <property type="protein sequence ID" value="KPI90224.1"/>
    <property type="molecule type" value="Genomic_DNA"/>
</dbReference>
<accession>A0A0N1IMF7</accession>
<dbReference type="GO" id="GO:0032968">
    <property type="term" value="P:positive regulation of transcription elongation by RNA polymerase II"/>
    <property type="evidence" value="ECO:0007669"/>
    <property type="project" value="TreeGrafter"/>
</dbReference>
<gene>
    <name evidence="2" type="ORF">ABL78_0606</name>
</gene>
<dbReference type="AlphaFoldDB" id="A0A0N1IMF7"/>
<reference evidence="2 3" key="1">
    <citation type="journal article" date="2015" name="PLoS Pathog.">
        <title>Leptomonas seymouri: Adaptations to the Dixenous Life Cycle Analyzed by Genome Sequencing, Transcriptome Profiling and Co-infection with Leishmania donovani.</title>
        <authorList>
            <person name="Kraeva N."/>
            <person name="Butenko A."/>
            <person name="Hlavacova J."/>
            <person name="Kostygov A."/>
            <person name="Myskova J."/>
            <person name="Grybchuk D."/>
            <person name="Lestinova T."/>
            <person name="Votypka J."/>
            <person name="Volf P."/>
            <person name="Opperdoes F."/>
            <person name="Flegontov P."/>
            <person name="Lukes J."/>
            <person name="Yurchenko V."/>
        </authorList>
    </citation>
    <scope>NUCLEOTIDE SEQUENCE [LARGE SCALE GENOMIC DNA]</scope>
    <source>
        <strain evidence="2 3">ATCC 30220</strain>
    </source>
</reference>
<dbReference type="OMA" id="IPMNAEA"/>
<dbReference type="PANTHER" id="PTHR23146">
    <property type="entry name" value="LEO1 PROTEIN"/>
    <property type="match status" value="1"/>
</dbReference>
<dbReference type="GO" id="GO:0016593">
    <property type="term" value="C:Cdc73/Paf1 complex"/>
    <property type="evidence" value="ECO:0007669"/>
    <property type="project" value="InterPro"/>
</dbReference>
<dbReference type="GO" id="GO:0006368">
    <property type="term" value="P:transcription elongation by RNA polymerase II"/>
    <property type="evidence" value="ECO:0007669"/>
    <property type="project" value="InterPro"/>
</dbReference>
<comment type="caution">
    <text evidence="2">The sequence shown here is derived from an EMBL/GenBank/DDBJ whole genome shotgun (WGS) entry which is preliminary data.</text>
</comment>
<evidence type="ECO:0000256" key="1">
    <source>
        <dbReference type="SAM" id="MobiDB-lite"/>
    </source>
</evidence>
<feature type="compositionally biased region" description="Acidic residues" evidence="1">
    <location>
        <begin position="445"/>
        <end position="457"/>
    </location>
</feature>
<dbReference type="VEuPathDB" id="TriTrypDB:Lsey_0008_0110"/>
<protein>
    <recommendedName>
        <fullName evidence="4">RNA polymerase-associated protein LEO1</fullName>
    </recommendedName>
</protein>
<evidence type="ECO:0000313" key="3">
    <source>
        <dbReference type="Proteomes" id="UP000038009"/>
    </source>
</evidence>
<keyword evidence="3" id="KW-1185">Reference proteome</keyword>
<sequence>MDGTLESGPAAVAAPTVAALAEGGEQLVTSTSSPLAATSTTSYEEDAFLTHPAGGVSSLSALTMETLFGPAFRVGNDDRKTLKDPALIDTRAILQELFGAAVREDDVDLFMEERYGVESITKEMRINKELLVYAEGERYFGAASTQVLRSDDHVPFTLLEGTLPQMWVDERKRASAPAWLLEMPAIYPNRQTLHADPRPCDPSTCDYLENSKYVLYTPSNVLRWTVEGSTCASNTRMVRWSDGSVTLHVGGDVLTLTPSQEPTLHLLGEPLELGKAGMEIAATIGSIAPEKHLSAGLGGAASIEAALAQERRQREQGSSDRNLPFADLSMPPIDWSRPRKGRNIQEEYVREEYENREKEMRRRIKEGRPMTLTEQLRLEAQLQDYVTGATAEELQAEREDALRRATFKAAQRAENRGIKRNRFDRDLNLQNGSGGEYFGQRDPFLEDDEERDEEGESDGERSDFFEQQLADMYARNNADGTMDRKRGRTETAATSRYDGLAAALRAVLTQIPMNAEAFASVDGTLSFLGMDNTPDDVVKTEVPRMLAEVATELPSVNLQRVKDELAALYPGEVY</sequence>
<dbReference type="Pfam" id="PF04004">
    <property type="entry name" value="Leo1"/>
    <property type="match status" value="1"/>
</dbReference>
<dbReference type="GO" id="GO:1990269">
    <property type="term" value="F:RNA polymerase II C-terminal domain phosphoserine binding"/>
    <property type="evidence" value="ECO:0007669"/>
    <property type="project" value="TreeGrafter"/>
</dbReference>
<feature type="region of interest" description="Disordered" evidence="1">
    <location>
        <begin position="424"/>
        <end position="464"/>
    </location>
</feature>
<evidence type="ECO:0000313" key="2">
    <source>
        <dbReference type="EMBL" id="KPI90224.1"/>
    </source>
</evidence>
<feature type="region of interest" description="Disordered" evidence="1">
    <location>
        <begin position="309"/>
        <end position="338"/>
    </location>
</feature>
<feature type="compositionally biased region" description="Basic and acidic residues" evidence="1">
    <location>
        <begin position="309"/>
        <end position="318"/>
    </location>
</feature>
<dbReference type="OrthoDB" id="20844at2759"/>
<proteinExistence type="predicted"/>
<dbReference type="PANTHER" id="PTHR23146:SF0">
    <property type="entry name" value="RNA POLYMERASE-ASSOCIATED PROTEIN LEO1"/>
    <property type="match status" value="1"/>
</dbReference>
<evidence type="ECO:0008006" key="4">
    <source>
        <dbReference type="Google" id="ProtNLM"/>
    </source>
</evidence>
<name>A0A0N1IMF7_LEPSE</name>